<evidence type="ECO:0000256" key="3">
    <source>
        <dbReference type="ARBA" id="ARBA00023157"/>
    </source>
</evidence>
<dbReference type="InterPro" id="IPR025380">
    <property type="entry name" value="DUF4369"/>
</dbReference>
<dbReference type="AlphaFoldDB" id="A0A7D4UFP6"/>
<evidence type="ECO:0000256" key="1">
    <source>
        <dbReference type="ARBA" id="ARBA00004196"/>
    </source>
</evidence>
<protein>
    <submittedName>
        <fullName evidence="7">AhpC/TSA family protein</fullName>
    </submittedName>
</protein>
<feature type="signal peptide" evidence="5">
    <location>
        <begin position="1"/>
        <end position="17"/>
    </location>
</feature>
<dbReference type="PROSITE" id="PS51352">
    <property type="entry name" value="THIOREDOXIN_2"/>
    <property type="match status" value="1"/>
</dbReference>
<dbReference type="InterPro" id="IPR013766">
    <property type="entry name" value="Thioredoxin_domain"/>
</dbReference>
<dbReference type="GO" id="GO:0016491">
    <property type="term" value="F:oxidoreductase activity"/>
    <property type="evidence" value="ECO:0007669"/>
    <property type="project" value="InterPro"/>
</dbReference>
<gene>
    <name evidence="7" type="ORF">HQ865_13130</name>
</gene>
<dbReference type="InterPro" id="IPR017937">
    <property type="entry name" value="Thioredoxin_CS"/>
</dbReference>
<feature type="chain" id="PRO_5028848361" evidence="5">
    <location>
        <begin position="18"/>
        <end position="383"/>
    </location>
</feature>
<dbReference type="InterPro" id="IPR036249">
    <property type="entry name" value="Thioredoxin-like_sf"/>
</dbReference>
<dbReference type="RefSeq" id="WP_173415329.1">
    <property type="nucleotide sequence ID" value="NZ_CP054139.1"/>
</dbReference>
<dbReference type="EMBL" id="CP054139">
    <property type="protein sequence ID" value="QKJ30656.1"/>
    <property type="molecule type" value="Genomic_DNA"/>
</dbReference>
<dbReference type="GO" id="GO:0016209">
    <property type="term" value="F:antioxidant activity"/>
    <property type="evidence" value="ECO:0007669"/>
    <property type="project" value="InterPro"/>
</dbReference>
<dbReference type="PROSITE" id="PS00194">
    <property type="entry name" value="THIOREDOXIN_1"/>
    <property type="match status" value="1"/>
</dbReference>
<feature type="domain" description="Thioredoxin" evidence="6">
    <location>
        <begin position="236"/>
        <end position="381"/>
    </location>
</feature>
<keyword evidence="5" id="KW-0732">Signal</keyword>
<keyword evidence="4" id="KW-0676">Redox-active center</keyword>
<name>A0A7D4UFP6_9SPHI</name>
<dbReference type="PANTHER" id="PTHR42852:SF6">
    <property type="entry name" value="THIOL:DISULFIDE INTERCHANGE PROTEIN DSBE"/>
    <property type="match status" value="1"/>
</dbReference>
<keyword evidence="8" id="KW-1185">Reference proteome</keyword>
<dbReference type="Gene3D" id="3.40.30.10">
    <property type="entry name" value="Glutaredoxin"/>
    <property type="match status" value="1"/>
</dbReference>
<evidence type="ECO:0000256" key="4">
    <source>
        <dbReference type="ARBA" id="ARBA00023284"/>
    </source>
</evidence>
<evidence type="ECO:0000313" key="7">
    <source>
        <dbReference type="EMBL" id="QKJ30656.1"/>
    </source>
</evidence>
<dbReference type="InterPro" id="IPR000866">
    <property type="entry name" value="AhpC/TSA"/>
</dbReference>
<dbReference type="GO" id="GO:0030313">
    <property type="term" value="C:cell envelope"/>
    <property type="evidence" value="ECO:0007669"/>
    <property type="project" value="UniProtKB-SubCell"/>
</dbReference>
<evidence type="ECO:0000259" key="6">
    <source>
        <dbReference type="PROSITE" id="PS51352"/>
    </source>
</evidence>
<evidence type="ECO:0000256" key="2">
    <source>
        <dbReference type="ARBA" id="ARBA00022748"/>
    </source>
</evidence>
<dbReference type="KEGG" id="mmab:HQ865_13130"/>
<comment type="subcellular location">
    <subcellularLocation>
        <location evidence="1">Cell envelope</location>
    </subcellularLocation>
</comment>
<keyword evidence="2" id="KW-0201">Cytochrome c-type biogenesis</keyword>
<dbReference type="SUPFAM" id="SSF52833">
    <property type="entry name" value="Thioredoxin-like"/>
    <property type="match status" value="1"/>
</dbReference>
<dbReference type="PANTHER" id="PTHR42852">
    <property type="entry name" value="THIOL:DISULFIDE INTERCHANGE PROTEIN DSBE"/>
    <property type="match status" value="1"/>
</dbReference>
<dbReference type="GO" id="GO:0017004">
    <property type="term" value="P:cytochrome complex assembly"/>
    <property type="evidence" value="ECO:0007669"/>
    <property type="project" value="UniProtKB-KW"/>
</dbReference>
<evidence type="ECO:0000313" key="8">
    <source>
        <dbReference type="Proteomes" id="UP000505355"/>
    </source>
</evidence>
<evidence type="ECO:0000256" key="5">
    <source>
        <dbReference type="SAM" id="SignalP"/>
    </source>
</evidence>
<organism evidence="7 8">
    <name type="scientific">Mucilaginibacter mali</name>
    <dbReference type="NCBI Taxonomy" id="2740462"/>
    <lineage>
        <taxon>Bacteria</taxon>
        <taxon>Pseudomonadati</taxon>
        <taxon>Bacteroidota</taxon>
        <taxon>Sphingobacteriia</taxon>
        <taxon>Sphingobacteriales</taxon>
        <taxon>Sphingobacteriaceae</taxon>
        <taxon>Mucilaginibacter</taxon>
    </lineage>
</organism>
<dbReference type="Pfam" id="PF14289">
    <property type="entry name" value="DUF4369"/>
    <property type="match status" value="1"/>
</dbReference>
<reference evidence="7 8" key="1">
    <citation type="submission" date="2020-05" db="EMBL/GenBank/DDBJ databases">
        <title>Mucilaginibacter mali sp. nov.</title>
        <authorList>
            <person name="Kim H.S."/>
            <person name="Lee K.C."/>
            <person name="Suh M.K."/>
            <person name="Kim J.-S."/>
            <person name="Han K.-I."/>
            <person name="Eom M.K."/>
            <person name="Shin Y.K."/>
            <person name="Lee J.-S."/>
        </authorList>
    </citation>
    <scope>NUCLEOTIDE SEQUENCE [LARGE SCALE GENOMIC DNA]</scope>
    <source>
        <strain evidence="7 8">G2-14</strain>
    </source>
</reference>
<dbReference type="Pfam" id="PF00578">
    <property type="entry name" value="AhpC-TSA"/>
    <property type="match status" value="1"/>
</dbReference>
<dbReference type="InterPro" id="IPR050553">
    <property type="entry name" value="Thioredoxin_ResA/DsbE_sf"/>
</dbReference>
<keyword evidence="3" id="KW-1015">Disulfide bond</keyword>
<accession>A0A7D4UFP6</accession>
<dbReference type="Proteomes" id="UP000505355">
    <property type="component" value="Chromosome"/>
</dbReference>
<sequence>MKKFLLAILVLPVYAMAQNNGNDFTIKGKIGTLSAPAKVYLTYAADNKRFTDSATINDGRFEFKGKAPETPAQAYVVLNSDGNGMAKAKDYTQIYIEKGEISINAAAEPISKATIGGTPTNIDLSAFNKLNKPATDLNEQYGNKTRSATDAEKASPQFKAELALIEKRYSEASKAATLQFIKTHSSSYLSFKLTTDQAYSMDYAEIAPLYNELSPELKSSVAGQRFTGQLEKMKKVAIGAMAPAFTLPDTAGRQVSLSDFRGKYVLVDLWASWCGPCRAENPNLVRTYNKYKGKNFTILGVSLDRADDKAKWEAAINKDGLTWTHVSDLKFWQCEVALAYGVQAIPQNFLLDPSGKIVAKNLRGEELDNKLGEILVQSSSKHN</sequence>
<proteinExistence type="predicted"/>
<dbReference type="CDD" id="cd02966">
    <property type="entry name" value="TlpA_like_family"/>
    <property type="match status" value="1"/>
</dbReference>